<dbReference type="Pfam" id="PF02272">
    <property type="entry name" value="DHHA1"/>
    <property type="match status" value="1"/>
</dbReference>
<dbReference type="NCBIfam" id="TIGR00644">
    <property type="entry name" value="recJ"/>
    <property type="match status" value="1"/>
</dbReference>
<dbReference type="Proteomes" id="UP000525298">
    <property type="component" value="Unassembled WGS sequence"/>
</dbReference>
<dbReference type="Gene3D" id="3.10.310.30">
    <property type="match status" value="1"/>
</dbReference>
<sequence length="579" mass="63742">MDKTWVIAQPDQRLVRRLCRRLGCHPVTAAVLVNREMDSDEKAARFLNPSLADIESLFALKDLDTAVLRLAGAVCENQRILVFGDYDVDGITATTIMVDFLRRAGADVHFHIPHRIDEGYGLKPEHINDVAAPLGAELIVTVDCGSSGRPAVARAAQSGIDVIVTDHHDIADIPPACAVVNPKRGDCDAGLEHLAGVGVAFALLLGLRKLLREKGFFKTIPEPNLKEICDLVALGTIADIVPLIHENRIITKIGMQSINNSPRPGIRALVEVCGITKPALEAEDLAFRLGPRLNAAGRMEHARIAVELLTTDDEEKAGSLARHVHNLNTERQNVEARILRRIELYLEQSPQLLDQKALVLADADWHPGVLGIVASRLADKYCRPVVLFAAGTDMLKGSARSRPGIDLYEHLSACSGYLENFGGHAMAAGLSARPGQFQDFCTQFAGRIRDCCPESAFSAQLPVDCEISFDALTETLADELAGLEPFGEQNPEPLFATKDVEVVFSKIIGGRHLRLMLRQPESRAKKTFPAVWFNIDPQQSMPRHLNWIAFRLRWNYYNGKKDLQLIIEETAETPQIVNS</sequence>
<dbReference type="SUPFAM" id="SSF64182">
    <property type="entry name" value="DHH phosphoesterases"/>
    <property type="match status" value="1"/>
</dbReference>
<dbReference type="GO" id="GO:0006310">
    <property type="term" value="P:DNA recombination"/>
    <property type="evidence" value="ECO:0007669"/>
    <property type="project" value="InterPro"/>
</dbReference>
<accession>A0A7W0C7K1</accession>
<evidence type="ECO:0000313" key="9">
    <source>
        <dbReference type="EMBL" id="MBA2880621.1"/>
    </source>
</evidence>
<dbReference type="PANTHER" id="PTHR30255:SF2">
    <property type="entry name" value="SINGLE-STRANDED-DNA-SPECIFIC EXONUCLEASE RECJ"/>
    <property type="match status" value="1"/>
</dbReference>
<dbReference type="RefSeq" id="WP_181550288.1">
    <property type="nucleotide sequence ID" value="NZ_JACDUS010000002.1"/>
</dbReference>
<dbReference type="InterPro" id="IPR041122">
    <property type="entry name" value="RecJ_OB"/>
</dbReference>
<keyword evidence="4 9" id="KW-0378">Hydrolase</keyword>
<feature type="domain" description="DHHA1" evidence="7">
    <location>
        <begin position="355"/>
        <end position="445"/>
    </location>
</feature>
<dbReference type="GO" id="GO:0008409">
    <property type="term" value="F:5'-3' exonuclease activity"/>
    <property type="evidence" value="ECO:0007669"/>
    <property type="project" value="InterPro"/>
</dbReference>
<name>A0A7W0C7K1_9BACT</name>
<reference evidence="9 10" key="1">
    <citation type="submission" date="2020-07" db="EMBL/GenBank/DDBJ databases">
        <title>Genomic Encyclopedia of Type Strains, Phase IV (KMG-IV): sequencing the most valuable type-strain genomes for metagenomic binning, comparative biology and taxonomic classification.</title>
        <authorList>
            <person name="Goeker M."/>
        </authorList>
    </citation>
    <scope>NUCLEOTIDE SEQUENCE [LARGE SCALE GENOMIC DNA]</scope>
    <source>
        <strain evidence="9 10">DSM 17721</strain>
    </source>
</reference>
<comment type="caution">
    <text evidence="9">The sequence shown here is derived from an EMBL/GenBank/DDBJ whole genome shotgun (WGS) entry which is preliminary data.</text>
</comment>
<feature type="domain" description="RecJ OB" evidence="8">
    <location>
        <begin position="463"/>
        <end position="568"/>
    </location>
</feature>
<dbReference type="PANTHER" id="PTHR30255">
    <property type="entry name" value="SINGLE-STRANDED-DNA-SPECIFIC EXONUCLEASE RECJ"/>
    <property type="match status" value="1"/>
</dbReference>
<comment type="similarity">
    <text evidence="1">Belongs to the RecJ family.</text>
</comment>
<dbReference type="InterPro" id="IPR004610">
    <property type="entry name" value="RecJ"/>
</dbReference>
<dbReference type="Gene3D" id="3.90.1640.30">
    <property type="match status" value="1"/>
</dbReference>
<organism evidence="9 10">
    <name type="scientific">Desulfosalsimonas propionicica</name>
    <dbReference type="NCBI Taxonomy" id="332175"/>
    <lineage>
        <taxon>Bacteria</taxon>
        <taxon>Pseudomonadati</taxon>
        <taxon>Thermodesulfobacteriota</taxon>
        <taxon>Desulfobacteria</taxon>
        <taxon>Desulfobacterales</taxon>
        <taxon>Desulfosalsimonadaceae</taxon>
        <taxon>Desulfosalsimonas</taxon>
    </lineage>
</organism>
<protein>
    <recommendedName>
        <fullName evidence="2">Single-stranded-DNA-specific exonuclease RecJ</fullName>
    </recommendedName>
</protein>
<keyword evidence="5 9" id="KW-0269">Exonuclease</keyword>
<dbReference type="InterPro" id="IPR001667">
    <property type="entry name" value="DDH_dom"/>
</dbReference>
<evidence type="ECO:0000259" key="8">
    <source>
        <dbReference type="Pfam" id="PF17768"/>
    </source>
</evidence>
<evidence type="ECO:0000256" key="1">
    <source>
        <dbReference type="ARBA" id="ARBA00005915"/>
    </source>
</evidence>
<evidence type="ECO:0000259" key="7">
    <source>
        <dbReference type="Pfam" id="PF02272"/>
    </source>
</evidence>
<gene>
    <name evidence="9" type="ORF">HNR65_000939</name>
</gene>
<dbReference type="AlphaFoldDB" id="A0A7W0C7K1"/>
<proteinExistence type="inferred from homology"/>
<evidence type="ECO:0000313" key="10">
    <source>
        <dbReference type="Proteomes" id="UP000525298"/>
    </source>
</evidence>
<keyword evidence="10" id="KW-1185">Reference proteome</keyword>
<evidence type="ECO:0000259" key="6">
    <source>
        <dbReference type="Pfam" id="PF01368"/>
    </source>
</evidence>
<dbReference type="EMBL" id="JACDUS010000002">
    <property type="protein sequence ID" value="MBA2880621.1"/>
    <property type="molecule type" value="Genomic_DNA"/>
</dbReference>
<evidence type="ECO:0000256" key="2">
    <source>
        <dbReference type="ARBA" id="ARBA00019841"/>
    </source>
</evidence>
<dbReference type="InterPro" id="IPR003156">
    <property type="entry name" value="DHHA1_dom"/>
</dbReference>
<evidence type="ECO:0000256" key="5">
    <source>
        <dbReference type="ARBA" id="ARBA00022839"/>
    </source>
</evidence>
<keyword evidence="3" id="KW-0540">Nuclease</keyword>
<dbReference type="InterPro" id="IPR038763">
    <property type="entry name" value="DHH_sf"/>
</dbReference>
<feature type="domain" description="DDH" evidence="6">
    <location>
        <begin position="79"/>
        <end position="236"/>
    </location>
</feature>
<dbReference type="GO" id="GO:0006281">
    <property type="term" value="P:DNA repair"/>
    <property type="evidence" value="ECO:0007669"/>
    <property type="project" value="InterPro"/>
</dbReference>
<evidence type="ECO:0000256" key="4">
    <source>
        <dbReference type="ARBA" id="ARBA00022801"/>
    </source>
</evidence>
<dbReference type="Pfam" id="PF01368">
    <property type="entry name" value="DHH"/>
    <property type="match status" value="1"/>
</dbReference>
<dbReference type="GO" id="GO:0003676">
    <property type="term" value="F:nucleic acid binding"/>
    <property type="evidence" value="ECO:0007669"/>
    <property type="project" value="InterPro"/>
</dbReference>
<evidence type="ECO:0000256" key="3">
    <source>
        <dbReference type="ARBA" id="ARBA00022722"/>
    </source>
</evidence>
<dbReference type="InterPro" id="IPR051673">
    <property type="entry name" value="SSDNA_exonuclease_RecJ"/>
</dbReference>
<dbReference type="Pfam" id="PF17768">
    <property type="entry name" value="RecJ_OB"/>
    <property type="match status" value="1"/>
</dbReference>